<dbReference type="RefSeq" id="WP_245354082.1">
    <property type="nucleotide sequence ID" value="NZ_BAAAJW010000003.1"/>
</dbReference>
<dbReference type="PROSITE" id="PS51186">
    <property type="entry name" value="GNAT"/>
    <property type="match status" value="1"/>
</dbReference>
<dbReference type="Gene3D" id="3.40.630.30">
    <property type="match status" value="1"/>
</dbReference>
<organism evidence="2 3">
    <name type="scientific">Brachybacterium sacelli</name>
    <dbReference type="NCBI Taxonomy" id="173364"/>
    <lineage>
        <taxon>Bacteria</taxon>
        <taxon>Bacillati</taxon>
        <taxon>Actinomycetota</taxon>
        <taxon>Actinomycetes</taxon>
        <taxon>Micrococcales</taxon>
        <taxon>Dermabacteraceae</taxon>
        <taxon>Brachybacterium</taxon>
    </lineage>
</organism>
<dbReference type="Proteomes" id="UP001519290">
    <property type="component" value="Unassembled WGS sequence"/>
</dbReference>
<keyword evidence="3" id="KW-1185">Reference proteome</keyword>
<accession>A0ABS4X1G0</accession>
<evidence type="ECO:0000259" key="1">
    <source>
        <dbReference type="PROSITE" id="PS51186"/>
    </source>
</evidence>
<dbReference type="CDD" id="cd04301">
    <property type="entry name" value="NAT_SF"/>
    <property type="match status" value="1"/>
</dbReference>
<gene>
    <name evidence="2" type="ORF">JOF43_002245</name>
</gene>
<dbReference type="EMBL" id="JAGIOD010000001">
    <property type="protein sequence ID" value="MBP2382288.1"/>
    <property type="molecule type" value="Genomic_DNA"/>
</dbReference>
<comment type="caution">
    <text evidence="2">The sequence shown here is derived from an EMBL/GenBank/DDBJ whole genome shotgun (WGS) entry which is preliminary data.</text>
</comment>
<reference evidence="2 3" key="1">
    <citation type="submission" date="2021-03" db="EMBL/GenBank/DDBJ databases">
        <title>Sequencing the genomes of 1000 actinobacteria strains.</title>
        <authorList>
            <person name="Klenk H.-P."/>
        </authorList>
    </citation>
    <scope>NUCLEOTIDE SEQUENCE [LARGE SCALE GENOMIC DNA]</scope>
    <source>
        <strain evidence="2 3">DSM 14566</strain>
    </source>
</reference>
<name>A0ABS4X1G0_9MICO</name>
<protein>
    <submittedName>
        <fullName evidence="2">ElaA protein</fullName>
    </submittedName>
</protein>
<evidence type="ECO:0000313" key="3">
    <source>
        <dbReference type="Proteomes" id="UP001519290"/>
    </source>
</evidence>
<proteinExistence type="predicted"/>
<dbReference type="Pfam" id="PF13673">
    <property type="entry name" value="Acetyltransf_10"/>
    <property type="match status" value="1"/>
</dbReference>
<dbReference type="SUPFAM" id="SSF55729">
    <property type="entry name" value="Acyl-CoA N-acyltransferases (Nat)"/>
    <property type="match status" value="1"/>
</dbReference>
<feature type="domain" description="N-acetyltransferase" evidence="1">
    <location>
        <begin position="15"/>
        <end position="167"/>
    </location>
</feature>
<evidence type="ECO:0000313" key="2">
    <source>
        <dbReference type="EMBL" id="MBP2382288.1"/>
    </source>
</evidence>
<sequence length="169" mass="18565">MPDPVTHSEAVLRRGPVADLDPRTLYLLAKLRQDVFSLEQGATDPDLDGRDLEGTTTLVWIEVAGPGAEAAGLEREPAAHTRVLREADGTLRIGRVAVRAAERRHGFGGRVMRESLALAREIDPQAEVHVDAQAYLERWYQGLGFEPVGALFLEAGIEHVPMVLRPRSD</sequence>
<dbReference type="InterPro" id="IPR016181">
    <property type="entry name" value="Acyl_CoA_acyltransferase"/>
</dbReference>
<dbReference type="InterPro" id="IPR000182">
    <property type="entry name" value="GNAT_dom"/>
</dbReference>